<dbReference type="RefSeq" id="WP_152156958.1">
    <property type="nucleotide sequence ID" value="NZ_WEHW01000009.1"/>
</dbReference>
<proteinExistence type="predicted"/>
<sequence>MQPIDYFKRQAKNLLQDLKTRKLDTETGRFVYVPRFFDIESLILNLLIRRSEREEAPTLMRAQHIIARILDFESWDDLIHAPEDQFEFCKLLFENQDKIDFEEWASHEYLVNLDRIMVGKSSESLSYTERKALLQKYLDEHAGRWDGHPCGYFLPEEGSEQELRSAVRKSRIC</sequence>
<dbReference type="EMBL" id="WEHW01000009">
    <property type="protein sequence ID" value="KAB7651877.1"/>
    <property type="molecule type" value="Genomic_DNA"/>
</dbReference>
<gene>
    <name evidence="1" type="ORF">GBM96_04290</name>
</gene>
<name>A0AAI9SCQ2_9BURK</name>
<dbReference type="AlphaFoldDB" id="A0AAI9SCQ2"/>
<organism evidence="1 2">
    <name type="scientific">Sutterella seckii</name>
    <dbReference type="NCBI Taxonomy" id="1944635"/>
    <lineage>
        <taxon>Bacteria</taxon>
        <taxon>Pseudomonadati</taxon>
        <taxon>Pseudomonadota</taxon>
        <taxon>Betaproteobacteria</taxon>
        <taxon>Burkholderiales</taxon>
        <taxon>Sutterellaceae</taxon>
        <taxon>Sutterella</taxon>
    </lineage>
</organism>
<keyword evidence="2" id="KW-1185">Reference proteome</keyword>
<dbReference type="Proteomes" id="UP000469462">
    <property type="component" value="Unassembled WGS sequence"/>
</dbReference>
<comment type="caution">
    <text evidence="1">The sequence shown here is derived from an EMBL/GenBank/DDBJ whole genome shotgun (WGS) entry which is preliminary data.</text>
</comment>
<evidence type="ECO:0000313" key="2">
    <source>
        <dbReference type="Proteomes" id="UP000469462"/>
    </source>
</evidence>
<accession>A0AAI9SCQ2</accession>
<reference evidence="1 2" key="1">
    <citation type="submission" date="2019-10" db="EMBL/GenBank/DDBJ databases">
        <title>Genome diversity of Sutterella seckii.</title>
        <authorList>
            <person name="Chaplin A.V."/>
            <person name="Sokolova S.R."/>
            <person name="Mosin K.A."/>
            <person name="Ivanova E.L."/>
            <person name="Kochetkova T.O."/>
            <person name="Goltsov A.Y."/>
            <person name="Trofimov D.Y."/>
            <person name="Efimov B.A."/>
        </authorList>
    </citation>
    <scope>NUCLEOTIDE SEQUENCE [LARGE SCALE GENOMIC DNA]</scope>
    <source>
        <strain evidence="1 2">ASD3426</strain>
    </source>
</reference>
<evidence type="ECO:0000313" key="1">
    <source>
        <dbReference type="EMBL" id="KAB7651877.1"/>
    </source>
</evidence>
<protein>
    <submittedName>
        <fullName evidence="1">Uncharacterized protein</fullName>
    </submittedName>
</protein>